<dbReference type="SUPFAM" id="SSF55874">
    <property type="entry name" value="ATPase domain of HSP90 chaperone/DNA topoisomerase II/histidine kinase"/>
    <property type="match status" value="1"/>
</dbReference>
<dbReference type="PANTHER" id="PTHR35526:SF3">
    <property type="entry name" value="ANTI-SIGMA-F FACTOR RSBW"/>
    <property type="match status" value="1"/>
</dbReference>
<dbReference type="Gene3D" id="3.30.565.10">
    <property type="entry name" value="Histidine kinase-like ATPase, C-terminal domain"/>
    <property type="match status" value="1"/>
</dbReference>
<keyword evidence="4" id="KW-0547">Nucleotide-binding</keyword>
<dbReference type="AlphaFoldDB" id="A0ABC8BW45"/>
<sequence>MTTMRPSALPSTSSTPSVPPRRTSAVPPQAIYSAEPESVRPARRYVREAAAYQEPSIGEDALDTLELLASELVTNAVRYGSEPGDSFKVTVAAEPGKCRLEVHDTRRRAPRLRPPSDQRTRGRGLHLVEALASRWGVAERPLGKIVWVVVTW</sequence>
<evidence type="ECO:0000313" key="4">
    <source>
        <dbReference type="EMBL" id="ARF73940.1"/>
    </source>
</evidence>
<proteinExistence type="predicted"/>
<dbReference type="Pfam" id="PF13581">
    <property type="entry name" value="HATPase_c_2"/>
    <property type="match status" value="1"/>
</dbReference>
<gene>
    <name evidence="4" type="ORF">B7C62_18000</name>
</gene>
<keyword evidence="4" id="KW-0067">ATP-binding</keyword>
<dbReference type="KEGG" id="kab:B7C62_18000"/>
<dbReference type="InterPro" id="IPR003594">
    <property type="entry name" value="HATPase_dom"/>
</dbReference>
<feature type="compositionally biased region" description="Low complexity" evidence="2">
    <location>
        <begin position="1"/>
        <end position="24"/>
    </location>
</feature>
<accession>A0ABC8BW45</accession>
<dbReference type="CDD" id="cd16936">
    <property type="entry name" value="HATPase_RsbW-like"/>
    <property type="match status" value="1"/>
</dbReference>
<reference evidence="4 5" key="1">
    <citation type="submission" date="2017-04" db="EMBL/GenBank/DDBJ databases">
        <title>The complete genome sequence of Streptomyces albolongus YIM 101047, the producer of novel bafilomycins and novel odoriferous sesquiterpenoids.</title>
        <authorList>
            <person name="Yin M."/>
            <person name="Jiang Y."/>
        </authorList>
    </citation>
    <scope>NUCLEOTIDE SEQUENCE [LARGE SCALE GENOMIC DNA]</scope>
    <source>
        <strain evidence="4 5">YIM 101047</strain>
    </source>
</reference>
<feature type="region of interest" description="Disordered" evidence="2">
    <location>
        <begin position="1"/>
        <end position="37"/>
    </location>
</feature>
<keyword evidence="1" id="KW-0418">Kinase</keyword>
<keyword evidence="1" id="KW-0723">Serine/threonine-protein kinase</keyword>
<evidence type="ECO:0000313" key="5">
    <source>
        <dbReference type="Proteomes" id="UP000192251"/>
    </source>
</evidence>
<dbReference type="EMBL" id="CP020563">
    <property type="protein sequence ID" value="ARF73940.1"/>
    <property type="molecule type" value="Genomic_DNA"/>
</dbReference>
<feature type="domain" description="Histidine kinase/HSP90-like ATPase" evidence="3">
    <location>
        <begin position="33"/>
        <end position="149"/>
    </location>
</feature>
<evidence type="ECO:0000256" key="1">
    <source>
        <dbReference type="ARBA" id="ARBA00022527"/>
    </source>
</evidence>
<keyword evidence="1" id="KW-0808">Transferase</keyword>
<dbReference type="InterPro" id="IPR036890">
    <property type="entry name" value="HATPase_C_sf"/>
</dbReference>
<protein>
    <submittedName>
        <fullName evidence="4">ATP-binding protein</fullName>
    </submittedName>
</protein>
<organism evidence="4 5">
    <name type="scientific">Kitasatospora albolonga</name>
    <dbReference type="NCBI Taxonomy" id="68173"/>
    <lineage>
        <taxon>Bacteria</taxon>
        <taxon>Bacillati</taxon>
        <taxon>Actinomycetota</taxon>
        <taxon>Actinomycetes</taxon>
        <taxon>Kitasatosporales</taxon>
        <taxon>Streptomycetaceae</taxon>
        <taxon>Kitasatospora</taxon>
    </lineage>
</organism>
<keyword evidence="5" id="KW-1185">Reference proteome</keyword>
<name>A0ABC8BW45_9ACTN</name>
<dbReference type="RefSeq" id="WP_084747806.1">
    <property type="nucleotide sequence ID" value="NZ_CP020563.1"/>
</dbReference>
<dbReference type="Proteomes" id="UP000192251">
    <property type="component" value="Chromosome"/>
</dbReference>
<dbReference type="InterPro" id="IPR050267">
    <property type="entry name" value="Anti-sigma-factor_SerPK"/>
</dbReference>
<dbReference type="PANTHER" id="PTHR35526">
    <property type="entry name" value="ANTI-SIGMA-F FACTOR RSBW-RELATED"/>
    <property type="match status" value="1"/>
</dbReference>
<dbReference type="GO" id="GO:0004674">
    <property type="term" value="F:protein serine/threonine kinase activity"/>
    <property type="evidence" value="ECO:0007669"/>
    <property type="project" value="UniProtKB-KW"/>
</dbReference>
<evidence type="ECO:0000259" key="3">
    <source>
        <dbReference type="Pfam" id="PF13581"/>
    </source>
</evidence>
<evidence type="ECO:0000256" key="2">
    <source>
        <dbReference type="SAM" id="MobiDB-lite"/>
    </source>
</evidence>
<dbReference type="GO" id="GO:0005524">
    <property type="term" value="F:ATP binding"/>
    <property type="evidence" value="ECO:0007669"/>
    <property type="project" value="UniProtKB-KW"/>
</dbReference>